<dbReference type="EMBL" id="FTMP01000002">
    <property type="protein sequence ID" value="SIQ12577.1"/>
    <property type="molecule type" value="Genomic_DNA"/>
</dbReference>
<evidence type="ECO:0008006" key="4">
    <source>
        <dbReference type="Google" id="ProtNLM"/>
    </source>
</evidence>
<dbReference type="SUPFAM" id="SSF53850">
    <property type="entry name" value="Periplasmic binding protein-like II"/>
    <property type="match status" value="1"/>
</dbReference>
<feature type="signal peptide" evidence="1">
    <location>
        <begin position="1"/>
        <end position="19"/>
    </location>
</feature>
<dbReference type="AlphaFoldDB" id="A0A1N6Q7R0"/>
<dbReference type="RefSeq" id="WP_076425088.1">
    <property type="nucleotide sequence ID" value="NZ_FTMP01000002.1"/>
</dbReference>
<feature type="chain" id="PRO_5013088417" description="Amino acid ABC transporter substrate-binding protein" evidence="1">
    <location>
        <begin position="20"/>
        <end position="281"/>
    </location>
</feature>
<gene>
    <name evidence="2" type="ORF">SAMN05878282_102278</name>
</gene>
<sequence>MFPRRLLLALLLIVPPALAANDVMRYPRAPAGDEFRPLYPLALLQLALDKAGSDLRLEPSEHHMEQQRALLNLERGEAVDVVWTMTSIEREQRLLPVRIPLDKGLYGWRIALLRADRAQLLRDVRTLEDLRRLRAGQGHDWPDTTILRHQGLPVETSSSYDSLFLMLRAERFDYFPRAVLEASAELQHMHIDDLTLDRHLVLHYPTALYFFFSPQTPQLADTVRQGLELALADGSFDRLFQQHHADDLRRARLDQRRIIELDNPLLPPHTPLQRLELWYHP</sequence>
<evidence type="ECO:0000313" key="3">
    <source>
        <dbReference type="Proteomes" id="UP000185841"/>
    </source>
</evidence>
<organism evidence="2 3">
    <name type="scientific">Aquipseudomonas alcaligenes</name>
    <name type="common">Pseudomonas alcaligenes</name>
    <dbReference type="NCBI Taxonomy" id="43263"/>
    <lineage>
        <taxon>Bacteria</taxon>
        <taxon>Pseudomonadati</taxon>
        <taxon>Pseudomonadota</taxon>
        <taxon>Gammaproteobacteria</taxon>
        <taxon>Pseudomonadales</taxon>
        <taxon>Pseudomonadaceae</taxon>
        <taxon>Aquipseudomonas</taxon>
    </lineage>
</organism>
<protein>
    <recommendedName>
        <fullName evidence="4">Amino acid ABC transporter substrate-binding protein</fullName>
    </recommendedName>
</protein>
<reference evidence="2 3" key="1">
    <citation type="submission" date="2017-01" db="EMBL/GenBank/DDBJ databases">
        <authorList>
            <person name="Mah S.A."/>
            <person name="Swanson W.J."/>
            <person name="Moy G.W."/>
            <person name="Vacquier V.D."/>
        </authorList>
    </citation>
    <scope>NUCLEOTIDE SEQUENCE [LARGE SCALE GENOMIC DNA]</scope>
    <source>
        <strain evidence="2 3">RU36E</strain>
    </source>
</reference>
<accession>A0A1N6Q7R0</accession>
<keyword evidence="1" id="KW-0732">Signal</keyword>
<proteinExistence type="predicted"/>
<evidence type="ECO:0000256" key="1">
    <source>
        <dbReference type="SAM" id="SignalP"/>
    </source>
</evidence>
<evidence type="ECO:0000313" key="2">
    <source>
        <dbReference type="EMBL" id="SIQ12577.1"/>
    </source>
</evidence>
<name>A0A1N6Q7R0_AQUAC</name>
<dbReference type="Proteomes" id="UP000185841">
    <property type="component" value="Unassembled WGS sequence"/>
</dbReference>